<feature type="transmembrane region" description="Helical" evidence="1">
    <location>
        <begin position="563"/>
        <end position="582"/>
    </location>
</feature>
<name>A0ABZ0W0L9_9BACT</name>
<dbReference type="Proteomes" id="UP001325680">
    <property type="component" value="Chromosome"/>
</dbReference>
<feature type="transmembrane region" description="Helical" evidence="1">
    <location>
        <begin position="20"/>
        <end position="46"/>
    </location>
</feature>
<dbReference type="RefSeq" id="WP_114790252.1">
    <property type="nucleotide sequence ID" value="NZ_CP139960.1"/>
</dbReference>
<feature type="transmembrane region" description="Helical" evidence="1">
    <location>
        <begin position="481"/>
        <end position="500"/>
    </location>
</feature>
<sequence>MKNWINKIDKQLLGRFPLLWITRAPWVLLVTLLLHLVFFALGWNVFKNSLLLQDYNADDIYVRNGVLLFSIICSVLIIVVWLIVLFRHNAFKNYYPTSRWQLFSSFVIYFIILFFSTTFYSSYQMGYKGYIGGKYTDAVYNKKLDQANLAAAFLSFNQEDYTIDRRRYPAPFNALYCEVNEAFIDFSKPYISRFTDEYQFYTLKKSIKKVTRDAAAGGELPGHLYSEALDDTTWTVWDKDKVVDVSALATPDLSYFNYSRVLFTEGYYDEGPAIYVKGTPRFDENQQKSQALSQQLYQLLKRNKEQEIRQLFSSFLATAKEFRIRTNLTVESWLPLIDRDSFIVKKFVYNGDYRPNDWEYDEQVSTAVEAVAAATASTDSTDEAVRSQKQEYYEKGRTQLYLDANALKNVFGNIDAIKKYNHWEILFQMQCWLAFGLSLVLFIFRTSGLSSLLFSIIAGIVVAIALSLAVVGLNIHDELVISYLALIIGTTILLIPLLLLKRIRKNILAVFINISIVGFVPYVLLIIGIISMHQKNYYRTKLGSLYYAQTSPPVLIEQLGMDLSTYLLVAGFLFMLLYTSVVKRWKALPEG</sequence>
<accession>A0ABZ0W0L9</accession>
<dbReference type="EMBL" id="CP139960">
    <property type="protein sequence ID" value="WQD36631.1"/>
    <property type="molecule type" value="Genomic_DNA"/>
</dbReference>
<feature type="transmembrane region" description="Helical" evidence="1">
    <location>
        <begin position="66"/>
        <end position="86"/>
    </location>
</feature>
<feature type="transmembrane region" description="Helical" evidence="1">
    <location>
        <begin position="451"/>
        <end position="475"/>
    </location>
</feature>
<keyword evidence="1" id="KW-0812">Transmembrane</keyword>
<evidence type="ECO:0000256" key="1">
    <source>
        <dbReference type="SAM" id="Phobius"/>
    </source>
</evidence>
<proteinExistence type="predicted"/>
<feature type="transmembrane region" description="Helical" evidence="1">
    <location>
        <begin position="106"/>
        <end position="123"/>
    </location>
</feature>
<reference evidence="2 3" key="1">
    <citation type="submission" date="2023-12" db="EMBL/GenBank/DDBJ databases">
        <title>Genome sequencing and assembly of bacterial species from a model synthetic community.</title>
        <authorList>
            <person name="Hogle S.L."/>
        </authorList>
    </citation>
    <scope>NUCLEOTIDE SEQUENCE [LARGE SCALE GENOMIC DNA]</scope>
    <source>
        <strain evidence="2 3">HAMBI_3031</strain>
    </source>
</reference>
<evidence type="ECO:0000313" key="2">
    <source>
        <dbReference type="EMBL" id="WQD36631.1"/>
    </source>
</evidence>
<gene>
    <name evidence="2" type="ORF">U0035_13235</name>
</gene>
<feature type="transmembrane region" description="Helical" evidence="1">
    <location>
        <begin position="425"/>
        <end position="444"/>
    </location>
</feature>
<keyword evidence="1" id="KW-1133">Transmembrane helix</keyword>
<organism evidence="2 3">
    <name type="scientific">Niabella yanshanensis</name>
    <dbReference type="NCBI Taxonomy" id="577386"/>
    <lineage>
        <taxon>Bacteria</taxon>
        <taxon>Pseudomonadati</taxon>
        <taxon>Bacteroidota</taxon>
        <taxon>Chitinophagia</taxon>
        <taxon>Chitinophagales</taxon>
        <taxon>Chitinophagaceae</taxon>
        <taxon>Niabella</taxon>
    </lineage>
</organism>
<protein>
    <submittedName>
        <fullName evidence="2">Uncharacterized protein</fullName>
    </submittedName>
</protein>
<keyword evidence="1" id="KW-0472">Membrane</keyword>
<feature type="transmembrane region" description="Helical" evidence="1">
    <location>
        <begin position="507"/>
        <end position="530"/>
    </location>
</feature>
<keyword evidence="3" id="KW-1185">Reference proteome</keyword>
<evidence type="ECO:0000313" key="3">
    <source>
        <dbReference type="Proteomes" id="UP001325680"/>
    </source>
</evidence>